<dbReference type="eggNOG" id="KOG3035">
    <property type="taxonomic scope" value="Eukaryota"/>
</dbReference>
<proteinExistence type="predicted"/>
<dbReference type="GeneID" id="11496710"/>
<dbReference type="STRING" id="1071378.G0W7Q2"/>
<dbReference type="PANTHER" id="PTHR14209:SF19">
    <property type="entry name" value="ISOAMYL ACETATE-HYDROLYZING ESTERASE 1 HOMOLOG"/>
    <property type="match status" value="1"/>
</dbReference>
<dbReference type="Gene3D" id="3.40.50.1110">
    <property type="entry name" value="SGNH hydrolase"/>
    <property type="match status" value="1"/>
</dbReference>
<accession>G0W7Q2</accession>
<reference evidence="2 3" key="1">
    <citation type="journal article" date="2011" name="Proc. Natl. Acad. Sci. U.S.A.">
        <title>Evolutionary erosion of yeast sex chromosomes by mating-type switching accidents.</title>
        <authorList>
            <person name="Gordon J.L."/>
            <person name="Armisen D."/>
            <person name="Proux-Wera E."/>
            <person name="Oheigeartaigh S.S."/>
            <person name="Byrne K.P."/>
            <person name="Wolfe K.H."/>
        </authorList>
    </citation>
    <scope>NUCLEOTIDE SEQUENCE [LARGE SCALE GENOMIC DNA]</scope>
    <source>
        <strain evidence="3">ATCC 10597 / BCRC 20456 / CBS 421 / NBRC 0211 / NRRL Y-12639</strain>
    </source>
</reference>
<evidence type="ECO:0000313" key="3">
    <source>
        <dbReference type="Proteomes" id="UP000000689"/>
    </source>
</evidence>
<dbReference type="GO" id="GO:0006083">
    <property type="term" value="P:acetate metabolic process"/>
    <property type="evidence" value="ECO:0007669"/>
    <property type="project" value="EnsemblFungi"/>
</dbReference>
<evidence type="ECO:0000313" key="2">
    <source>
        <dbReference type="EMBL" id="CCD23813.1"/>
    </source>
</evidence>
<dbReference type="RefSeq" id="XP_003669056.1">
    <property type="nucleotide sequence ID" value="XM_003669008.1"/>
</dbReference>
<dbReference type="PANTHER" id="PTHR14209">
    <property type="entry name" value="ISOAMYL ACETATE-HYDROLYZING ESTERASE 1"/>
    <property type="match status" value="1"/>
</dbReference>
<sequence length="229" mass="26285">MRQKLLFFGDSITEFAYQPDQFTTGSALNAIYSRKLDIIHRGYAGYNSRWGLKILPKILEQDGEGVVLSTLFFGANDSCIAGPQRVPIDEFKENTLAMLKLFQEKNIKVVVVGPALLDRPRWESNRPEETKMGYLRTEEEFQKYGQVLKACAHLTNSAFVDLNKAFIEKGGDDWRELLTDGLHFSGKGYEIFFDELMQVIKDKFPQYSPENLPSDYPYWKDVKADMSNL</sequence>
<protein>
    <recommendedName>
        <fullName evidence="1">SGNH hydrolase-type esterase domain-containing protein</fullName>
    </recommendedName>
</protein>
<dbReference type="KEGG" id="ndi:NDAI_0C01520"/>
<keyword evidence="3" id="KW-1185">Reference proteome</keyword>
<gene>
    <name evidence="2" type="primary">NDAI0C01520</name>
    <name evidence="2" type="ordered locus">NDAI_0C01520</name>
</gene>
<dbReference type="EMBL" id="HE580269">
    <property type="protein sequence ID" value="CCD23813.1"/>
    <property type="molecule type" value="Genomic_DNA"/>
</dbReference>
<evidence type="ECO:0000259" key="1">
    <source>
        <dbReference type="Pfam" id="PF13472"/>
    </source>
</evidence>
<dbReference type="Pfam" id="PF13472">
    <property type="entry name" value="Lipase_GDSL_2"/>
    <property type="match status" value="1"/>
</dbReference>
<dbReference type="Proteomes" id="UP000000689">
    <property type="component" value="Chromosome 3"/>
</dbReference>
<dbReference type="InterPro" id="IPR013830">
    <property type="entry name" value="SGNH_hydro"/>
</dbReference>
<feature type="domain" description="SGNH hydrolase-type esterase" evidence="1">
    <location>
        <begin position="7"/>
        <end position="191"/>
    </location>
</feature>
<dbReference type="InterPro" id="IPR045136">
    <property type="entry name" value="Iah1-like"/>
</dbReference>
<dbReference type="CDD" id="cd01838">
    <property type="entry name" value="Isoamyl_acetate_hydrolase_like"/>
    <property type="match status" value="1"/>
</dbReference>
<name>G0W7Q2_NAUDC</name>
<dbReference type="OrthoDB" id="671439at2759"/>
<dbReference type="SUPFAM" id="SSF52266">
    <property type="entry name" value="SGNH hydrolase"/>
    <property type="match status" value="1"/>
</dbReference>
<dbReference type="HOGENOM" id="CLU_051989_0_2_1"/>
<organism evidence="2 3">
    <name type="scientific">Naumovozyma dairenensis (strain ATCC 10597 / BCRC 20456 / CBS 421 / NBRC 0211 / NRRL Y-12639)</name>
    <name type="common">Saccharomyces dairenensis</name>
    <dbReference type="NCBI Taxonomy" id="1071378"/>
    <lineage>
        <taxon>Eukaryota</taxon>
        <taxon>Fungi</taxon>
        <taxon>Dikarya</taxon>
        <taxon>Ascomycota</taxon>
        <taxon>Saccharomycotina</taxon>
        <taxon>Saccharomycetes</taxon>
        <taxon>Saccharomycetales</taxon>
        <taxon>Saccharomycetaceae</taxon>
        <taxon>Naumovozyma</taxon>
    </lineage>
</organism>
<dbReference type="GO" id="GO:0016788">
    <property type="term" value="F:hydrolase activity, acting on ester bonds"/>
    <property type="evidence" value="ECO:0007669"/>
    <property type="project" value="EnsemblFungi"/>
</dbReference>
<dbReference type="OMA" id="VIWPKVI"/>
<dbReference type="FunFam" id="3.40.50.1110:FF:000022">
    <property type="entry name" value="Isoamyl acetate-hydrolyzing esterase"/>
    <property type="match status" value="1"/>
</dbReference>
<dbReference type="InterPro" id="IPR036514">
    <property type="entry name" value="SGNH_hydro_sf"/>
</dbReference>
<dbReference type="AlphaFoldDB" id="G0W7Q2"/>